<keyword evidence="5" id="KW-0436">Ligase</keyword>
<dbReference type="SUPFAM" id="SSF81301">
    <property type="entry name" value="Nucleotidyltransferase"/>
    <property type="match status" value="1"/>
</dbReference>
<dbReference type="Pfam" id="PF02410">
    <property type="entry name" value="RsfS"/>
    <property type="match status" value="1"/>
</dbReference>
<accession>A0AAF0EFF2</accession>
<proteinExistence type="inferred from homology"/>
<evidence type="ECO:0000256" key="1">
    <source>
        <dbReference type="ARBA" id="ARBA00003548"/>
    </source>
</evidence>
<dbReference type="EMBL" id="CP119906">
    <property type="protein sequence ID" value="WFD24598.1"/>
    <property type="molecule type" value="Genomic_DNA"/>
</dbReference>
<feature type="region of interest" description="Disordered" evidence="4">
    <location>
        <begin position="1"/>
        <end position="25"/>
    </location>
</feature>
<gene>
    <name evidence="5" type="primary">SLM5</name>
    <name evidence="5" type="ORF">MEQU1_003301</name>
</gene>
<dbReference type="InterPro" id="IPR010487">
    <property type="entry name" value="NGRN/Rrg9"/>
</dbReference>
<dbReference type="InterPro" id="IPR043519">
    <property type="entry name" value="NT_sf"/>
</dbReference>
<dbReference type="Gene3D" id="3.30.460.10">
    <property type="entry name" value="Beta Polymerase, domain 2"/>
    <property type="match status" value="1"/>
</dbReference>
<dbReference type="Pfam" id="PF06413">
    <property type="entry name" value="Neugrin"/>
    <property type="match status" value="1"/>
</dbReference>
<dbReference type="PANTHER" id="PTHR13475">
    <property type="entry name" value="NEUGRIN"/>
    <property type="match status" value="1"/>
</dbReference>
<dbReference type="GO" id="GO:0005634">
    <property type="term" value="C:nucleus"/>
    <property type="evidence" value="ECO:0007669"/>
    <property type="project" value="TreeGrafter"/>
</dbReference>
<protein>
    <recommendedName>
        <fullName evidence="3">Required for respiratory growth protein 9, mitochondrial</fullName>
    </recommendedName>
</protein>
<evidence type="ECO:0000256" key="4">
    <source>
        <dbReference type="SAM" id="MobiDB-lite"/>
    </source>
</evidence>
<evidence type="ECO:0000313" key="5">
    <source>
        <dbReference type="EMBL" id="WFD24598.1"/>
    </source>
</evidence>
<sequence length="402" mass="44383">MRPRMRLPPAATEAQSAPAAATPPPTVPWFMEEEVVETPIETVAPTSDEVLPPISWLPPYLPATSDIPEALARLIDMCVTGSLSALVSRPAAMDDIDMDDWSERVRGSPLTVIKPMDRAQTVGEQGQDWIVVVQVRGSGVGTVRRVATDLGAYLKRTVPPAPTAPEAITLDAILGPAQVQGEGDAPEAKREPRPAGVSRIEHEVGHALPTWQVQKIALARKYPDGWSPMTKLSHEAQEGLRLLHAADPARFDIPVLSRRFRISPESVRRILKSKWRPTEEEAQRKNERARMAYAAKRGTSREEEEMASLREGIDMDIGPRPPAPAVDDQGYEHEVRFEGLVSSGDLAEGRRRQKGISSRGSGDWCLIDAGWCVVHVMTADARERYRLEDLWRHNGTNLSHLA</sequence>
<comment type="function">
    <text evidence="1">Required for respiratory activity and maintenance and expression of the mitochondrial genome.</text>
</comment>
<dbReference type="GO" id="GO:0016874">
    <property type="term" value="F:ligase activity"/>
    <property type="evidence" value="ECO:0007669"/>
    <property type="project" value="UniProtKB-KW"/>
</dbReference>
<evidence type="ECO:0000256" key="2">
    <source>
        <dbReference type="ARBA" id="ARBA00010895"/>
    </source>
</evidence>
<dbReference type="Proteomes" id="UP001214415">
    <property type="component" value="Chromosome 7"/>
</dbReference>
<organism evidence="5 6">
    <name type="scientific">Malassezia equina</name>
    <dbReference type="NCBI Taxonomy" id="1381935"/>
    <lineage>
        <taxon>Eukaryota</taxon>
        <taxon>Fungi</taxon>
        <taxon>Dikarya</taxon>
        <taxon>Basidiomycota</taxon>
        <taxon>Ustilaginomycotina</taxon>
        <taxon>Malasseziomycetes</taxon>
        <taxon>Malasseziales</taxon>
        <taxon>Malasseziaceae</taxon>
        <taxon>Malassezia</taxon>
    </lineage>
</organism>
<feature type="compositionally biased region" description="Low complexity" evidence="4">
    <location>
        <begin position="8"/>
        <end position="20"/>
    </location>
</feature>
<reference evidence="5" key="1">
    <citation type="submission" date="2023-03" db="EMBL/GenBank/DDBJ databases">
        <title>Mating type loci evolution in Malassezia.</title>
        <authorList>
            <person name="Coelho M.A."/>
        </authorList>
    </citation>
    <scope>NUCLEOTIDE SEQUENCE</scope>
    <source>
        <strain evidence="5">CBS 12830</strain>
    </source>
</reference>
<comment type="similarity">
    <text evidence="2">Belongs to the RRG9 family.</text>
</comment>
<keyword evidence="6" id="KW-1185">Reference proteome</keyword>
<name>A0AAF0EFF2_9BASI</name>
<dbReference type="PANTHER" id="PTHR13475:SF3">
    <property type="entry name" value="NEUGRIN"/>
    <property type="match status" value="1"/>
</dbReference>
<evidence type="ECO:0000313" key="6">
    <source>
        <dbReference type="Proteomes" id="UP001214415"/>
    </source>
</evidence>
<dbReference type="AlphaFoldDB" id="A0AAF0EFF2"/>
<evidence type="ECO:0000256" key="3">
    <source>
        <dbReference type="ARBA" id="ARBA00013566"/>
    </source>
</evidence>